<keyword evidence="2" id="KW-0732">Signal</keyword>
<dbReference type="Gene3D" id="3.10.20.90">
    <property type="entry name" value="Phosphatidylinositol 3-kinase Catalytic Subunit, Chain A, domain 1"/>
    <property type="match status" value="1"/>
</dbReference>
<evidence type="ECO:0000313" key="4">
    <source>
        <dbReference type="EMBL" id="CAD9861315.1"/>
    </source>
</evidence>
<dbReference type="SUPFAM" id="SSF52833">
    <property type="entry name" value="Thioredoxin-like"/>
    <property type="match status" value="1"/>
</dbReference>
<evidence type="ECO:0000256" key="2">
    <source>
        <dbReference type="SAM" id="SignalP"/>
    </source>
</evidence>
<feature type="signal peptide" evidence="2">
    <location>
        <begin position="1"/>
        <end position="23"/>
    </location>
</feature>
<name>A0A7S2UWJ8_9STRA</name>
<dbReference type="PANTHER" id="PTHR46115">
    <property type="entry name" value="THIOREDOXIN-LIKE PROTEIN 1"/>
    <property type="match status" value="1"/>
</dbReference>
<dbReference type="Gene3D" id="3.40.30.10">
    <property type="entry name" value="Glutaredoxin"/>
    <property type="match status" value="1"/>
</dbReference>
<dbReference type="InterPro" id="IPR036249">
    <property type="entry name" value="Thioredoxin-like_sf"/>
</dbReference>
<dbReference type="PROSITE" id="PS51352">
    <property type="entry name" value="THIOREDOXIN_2"/>
    <property type="match status" value="1"/>
</dbReference>
<dbReference type="InterPro" id="IPR024682">
    <property type="entry name" value="Npl4_Ub-like_dom"/>
</dbReference>
<dbReference type="Pfam" id="PF00085">
    <property type="entry name" value="Thioredoxin"/>
    <property type="match status" value="1"/>
</dbReference>
<accession>A0A7S2UWJ8</accession>
<dbReference type="InterPro" id="IPR013766">
    <property type="entry name" value="Thioredoxin_domain"/>
</dbReference>
<feature type="chain" id="PRO_5030616075" description="Thioredoxin domain-containing protein" evidence="2">
    <location>
        <begin position="24"/>
        <end position="238"/>
    </location>
</feature>
<dbReference type="EMBL" id="HBHR01007925">
    <property type="protein sequence ID" value="CAD9861315.1"/>
    <property type="molecule type" value="Transcribed_RNA"/>
</dbReference>
<sequence length="238" mass="26250">MPSHRFLICLILAVLLLASPAFCSSSSQSTQVNAKGKLIVRVKMPNGVIKRVEAKPSHTINDIKDMAGLERKKRLSLDEERTELTQGSDVIKRIGVKHGDILYAKMADMDGSDSASLQARLASTKTRRNRAGTSVPHADNMKDFDMAVKRAGSRLLVVDFYADWCGPCKQIAPVFEKMYQDNLKADFLKVNTDRNKAASQKYKVSAMPTFVFIKNGKVVKTLQGANEGAISQAINQYA</sequence>
<proteinExistence type="predicted"/>
<gene>
    <name evidence="4" type="ORF">FJAP1339_LOCUS3837</name>
</gene>
<organism evidence="4">
    <name type="scientific">Fibrocapsa japonica</name>
    <dbReference type="NCBI Taxonomy" id="94617"/>
    <lineage>
        <taxon>Eukaryota</taxon>
        <taxon>Sar</taxon>
        <taxon>Stramenopiles</taxon>
        <taxon>Ochrophyta</taxon>
        <taxon>Raphidophyceae</taxon>
        <taxon>Chattonellales</taxon>
        <taxon>Chattonellaceae</taxon>
        <taxon>Fibrocapsa</taxon>
    </lineage>
</organism>
<dbReference type="CDD" id="cd02947">
    <property type="entry name" value="TRX_family"/>
    <property type="match status" value="1"/>
</dbReference>
<feature type="domain" description="Thioredoxin" evidence="3">
    <location>
        <begin position="116"/>
        <end position="238"/>
    </location>
</feature>
<dbReference type="InterPro" id="IPR017937">
    <property type="entry name" value="Thioredoxin_CS"/>
</dbReference>
<reference evidence="4" key="1">
    <citation type="submission" date="2021-01" db="EMBL/GenBank/DDBJ databases">
        <authorList>
            <person name="Corre E."/>
            <person name="Pelletier E."/>
            <person name="Niang G."/>
            <person name="Scheremetjew M."/>
            <person name="Finn R."/>
            <person name="Kale V."/>
            <person name="Holt S."/>
            <person name="Cochrane G."/>
            <person name="Meng A."/>
            <person name="Brown T."/>
            <person name="Cohen L."/>
        </authorList>
    </citation>
    <scope>NUCLEOTIDE SEQUENCE</scope>
    <source>
        <strain evidence="4">CCMP1661</strain>
    </source>
</reference>
<protein>
    <recommendedName>
        <fullName evidence="3">Thioredoxin domain-containing protein</fullName>
    </recommendedName>
</protein>
<keyword evidence="1" id="KW-1015">Disulfide bond</keyword>
<evidence type="ECO:0000256" key="1">
    <source>
        <dbReference type="ARBA" id="ARBA00023157"/>
    </source>
</evidence>
<dbReference type="PRINTS" id="PR00421">
    <property type="entry name" value="THIOREDOXIN"/>
</dbReference>
<dbReference type="AlphaFoldDB" id="A0A7S2UWJ8"/>
<evidence type="ECO:0000259" key="3">
    <source>
        <dbReference type="PROSITE" id="PS51352"/>
    </source>
</evidence>
<dbReference type="Pfam" id="PF11543">
    <property type="entry name" value="UN_NPL4"/>
    <property type="match status" value="1"/>
</dbReference>
<dbReference type="PROSITE" id="PS00194">
    <property type="entry name" value="THIOREDOXIN_1"/>
    <property type="match status" value="1"/>
</dbReference>